<dbReference type="SUPFAM" id="SSF52833">
    <property type="entry name" value="Thioredoxin-like"/>
    <property type="match status" value="1"/>
</dbReference>
<dbReference type="AlphaFoldDB" id="A0A1A9EVV3"/>
<evidence type="ECO:0000313" key="3">
    <source>
        <dbReference type="Proteomes" id="UP000078070"/>
    </source>
</evidence>
<accession>A0A1A9EVV3</accession>
<name>A0A1A9EVV3_9GAMM</name>
<evidence type="ECO:0000313" key="2">
    <source>
        <dbReference type="EMBL" id="ANG62015.1"/>
    </source>
</evidence>
<dbReference type="InterPro" id="IPR001853">
    <property type="entry name" value="DSBA-like_thioredoxin_dom"/>
</dbReference>
<dbReference type="InterPro" id="IPR036249">
    <property type="entry name" value="Thioredoxin-like_sf"/>
</dbReference>
<protein>
    <recommendedName>
        <fullName evidence="1">DSBA-like thioredoxin domain-containing protein</fullName>
    </recommendedName>
</protein>
<reference evidence="2 3" key="2">
    <citation type="journal article" date="2018" name="Int. J. Syst. Evol. Microbiol.">
        <title>Marinobacterium aestuarii sp. nov., a benzene-degrading marine bacterium isolated from estuary sediment.</title>
        <authorList>
            <person name="Bae S.S."/>
            <person name="Jung J."/>
            <person name="Chung D."/>
            <person name="Baek K."/>
        </authorList>
    </citation>
    <scope>NUCLEOTIDE SEQUENCE [LARGE SCALE GENOMIC DNA]</scope>
    <source>
        <strain evidence="2 3">ST58-10</strain>
    </source>
</reference>
<feature type="domain" description="DSBA-like thioredoxin" evidence="1">
    <location>
        <begin position="9"/>
        <end position="180"/>
    </location>
</feature>
<dbReference type="PANTHER" id="PTHR13887:SF54">
    <property type="entry name" value="DSBA FAMILY PROTEIN"/>
    <property type="match status" value="1"/>
</dbReference>
<dbReference type="Gene3D" id="1.10.472.60">
    <property type="entry name" value="putative protein disulfide isomerase domain"/>
    <property type="match status" value="1"/>
</dbReference>
<dbReference type="KEGG" id="mars:A8C75_05605"/>
<reference evidence="3" key="1">
    <citation type="submission" date="2016-05" db="EMBL/GenBank/DDBJ databases">
        <authorList>
            <person name="Baek K."/>
            <person name="Yang S.-J."/>
        </authorList>
    </citation>
    <scope>NUCLEOTIDE SEQUENCE [LARGE SCALE GENOMIC DNA]</scope>
    <source>
        <strain evidence="3">ST58-10</strain>
    </source>
</reference>
<dbReference type="Gene3D" id="3.40.30.10">
    <property type="entry name" value="Glutaredoxin"/>
    <property type="match status" value="1"/>
</dbReference>
<sequence>MMNALIYIMDPMCSWCWAFVPELQTVRSRFTKLPVSFIMGGLAPDSTDPMDAGLARQIQATWQQIEDRTGTVFNHDFWTQNSPRRATYDACRAVIAATRIRPDTQEAMIDAIQRGYYLQAKNPSDKEVLIEMAQQIGLEAELFGQYLGDDMTQGMLQQHLAIKGSLGVQGFPTLLLQQGEELHWLSTGYRQADGIIAQLEKLTGEH</sequence>
<gene>
    <name evidence="2" type="ORF">A8C75_05605</name>
</gene>
<dbReference type="EMBL" id="CP015839">
    <property type="protein sequence ID" value="ANG62015.1"/>
    <property type="molecule type" value="Genomic_DNA"/>
</dbReference>
<keyword evidence="3" id="KW-1185">Reference proteome</keyword>
<dbReference type="PANTHER" id="PTHR13887">
    <property type="entry name" value="GLUTATHIONE S-TRANSFERASE KAPPA"/>
    <property type="match status" value="1"/>
</dbReference>
<dbReference type="Proteomes" id="UP000078070">
    <property type="component" value="Chromosome"/>
</dbReference>
<proteinExistence type="predicted"/>
<dbReference type="Pfam" id="PF01323">
    <property type="entry name" value="DSBA"/>
    <property type="match status" value="1"/>
</dbReference>
<organism evidence="2 3">
    <name type="scientific">Marinobacterium aestuarii</name>
    <dbReference type="NCBI Taxonomy" id="1821621"/>
    <lineage>
        <taxon>Bacteria</taxon>
        <taxon>Pseudomonadati</taxon>
        <taxon>Pseudomonadota</taxon>
        <taxon>Gammaproteobacteria</taxon>
        <taxon>Oceanospirillales</taxon>
        <taxon>Oceanospirillaceae</taxon>
        <taxon>Marinobacterium</taxon>
    </lineage>
</organism>
<evidence type="ECO:0000259" key="1">
    <source>
        <dbReference type="Pfam" id="PF01323"/>
    </source>
</evidence>
<dbReference type="CDD" id="cd03025">
    <property type="entry name" value="DsbA_FrnE_like"/>
    <property type="match status" value="1"/>
</dbReference>